<reference evidence="2 3" key="1">
    <citation type="journal article" date="2014" name="Syst. Appl. Microbiol.">
        <title>Complete genomes of freshwater sulfur oxidizers Sulfuricella denitrificans skB26 and Sulfuritalea hydrogenivorans sk43H: genetic insights into the sulfur oxidation pathway of betaproteobacteria.</title>
        <authorList>
            <person name="Watanabe T."/>
            <person name="Kojima H."/>
            <person name="Fukui M."/>
        </authorList>
    </citation>
    <scope>NUCLEOTIDE SEQUENCE [LARGE SCALE GENOMIC DNA]</scope>
    <source>
        <strain evidence="2">DSM22779</strain>
    </source>
</reference>
<dbReference type="Proteomes" id="UP000031637">
    <property type="component" value="Chromosome"/>
</dbReference>
<evidence type="ECO:0000256" key="1">
    <source>
        <dbReference type="SAM" id="SignalP"/>
    </source>
</evidence>
<dbReference type="HOGENOM" id="CLU_038342_0_0_4"/>
<name>W0SEM5_9PROT</name>
<dbReference type="OrthoDB" id="9797479at2"/>
<gene>
    <name evidence="2" type="ORF">SUTH_01897</name>
</gene>
<accession>W0SEM5</accession>
<dbReference type="RefSeq" id="WP_084207324.1">
    <property type="nucleotide sequence ID" value="NZ_AP012547.1"/>
</dbReference>
<dbReference type="STRING" id="1223802.SUTH_01897"/>
<proteinExistence type="predicted"/>
<dbReference type="AlphaFoldDB" id="W0SEM5"/>
<sequence length="473" mass="50984">MGKQGWSVGMAVCCVGLLTTPAQATVNQSMQDWFNDIGAYGNVTGPNAYRGQTMNLYTGGSLYMRTPVRNYQLASIAPPSFTAGCGGIDLFAGSFSFINKEQFVALLRNIGNNAIGAAFNMALCSMSPDLCDLLKYLQDQATKMNNLNINSCQAAEGIVSAVGSMVTDRVQEKEGKTAGASLNMFGDVFESWDEWKKSRTTAKNIRTAAKATSQGAREIFDPGNVVWRALGRVSGVTDETRELLMSLTGTVIVTPPGENADEKAKWTYLPGGKLTFRQFVGDGSSTTVSLPGLKCGSDLAECLSPAFSETAFTVAPFSRQVRTRIASMRDKIINRDAGGQTSMDTALIGNSSLPVWKMLSVASAIPGGDRITEDYAQLVAVDVAYAYFTNLAKTLRNALQNESGKGGPDAVMASERILTRLAEIEQEARDMLRAEYQKGMQVAELSRSLQLLHQSINAGMPTNIFQSMAVFNR</sequence>
<feature type="signal peptide" evidence="1">
    <location>
        <begin position="1"/>
        <end position="24"/>
    </location>
</feature>
<organism evidence="2 3">
    <name type="scientific">Sulfuritalea hydrogenivorans sk43H</name>
    <dbReference type="NCBI Taxonomy" id="1223802"/>
    <lineage>
        <taxon>Bacteria</taxon>
        <taxon>Pseudomonadati</taxon>
        <taxon>Pseudomonadota</taxon>
        <taxon>Betaproteobacteria</taxon>
        <taxon>Nitrosomonadales</taxon>
        <taxon>Sterolibacteriaceae</taxon>
        <taxon>Sulfuritalea</taxon>
    </lineage>
</organism>
<keyword evidence="3" id="KW-1185">Reference proteome</keyword>
<dbReference type="Pfam" id="PF06122">
    <property type="entry name" value="TraH"/>
    <property type="match status" value="1"/>
</dbReference>
<feature type="chain" id="PRO_5004794910" evidence="1">
    <location>
        <begin position="25"/>
        <end position="473"/>
    </location>
</feature>
<protein>
    <submittedName>
        <fullName evidence="2">TraH family protein</fullName>
    </submittedName>
</protein>
<evidence type="ECO:0000313" key="2">
    <source>
        <dbReference type="EMBL" id="BAO29689.1"/>
    </source>
</evidence>
<dbReference type="KEGG" id="shd:SUTH_01897"/>
<dbReference type="EMBL" id="AP012547">
    <property type="protein sequence ID" value="BAO29689.1"/>
    <property type="molecule type" value="Genomic_DNA"/>
</dbReference>
<evidence type="ECO:0000313" key="3">
    <source>
        <dbReference type="Proteomes" id="UP000031637"/>
    </source>
</evidence>
<keyword evidence="1" id="KW-0732">Signal</keyword>
<dbReference type="InterPro" id="IPR010927">
    <property type="entry name" value="T4SS_TraH"/>
</dbReference>